<organism evidence="5 6">
    <name type="scientific">Adlercreutzia hattorii</name>
    <dbReference type="NCBI Taxonomy" id="2707299"/>
    <lineage>
        <taxon>Bacteria</taxon>
        <taxon>Bacillati</taxon>
        <taxon>Actinomycetota</taxon>
        <taxon>Coriobacteriia</taxon>
        <taxon>Eggerthellales</taxon>
        <taxon>Eggerthellaceae</taxon>
        <taxon>Adlercreutzia</taxon>
    </lineage>
</organism>
<dbReference type="SMART" id="SM00342">
    <property type="entry name" value="HTH_ARAC"/>
    <property type="match status" value="1"/>
</dbReference>
<proteinExistence type="predicted"/>
<dbReference type="PANTHER" id="PTHR47893">
    <property type="entry name" value="REGULATORY PROTEIN PCHR"/>
    <property type="match status" value="1"/>
</dbReference>
<dbReference type="GO" id="GO:0043565">
    <property type="term" value="F:sequence-specific DNA binding"/>
    <property type="evidence" value="ECO:0007669"/>
    <property type="project" value="InterPro"/>
</dbReference>
<protein>
    <submittedName>
        <fullName evidence="5">AraC family transcriptional regulator</fullName>
    </submittedName>
</protein>
<dbReference type="InterPro" id="IPR020449">
    <property type="entry name" value="Tscrpt_reg_AraC-type_HTH"/>
</dbReference>
<evidence type="ECO:0000256" key="2">
    <source>
        <dbReference type="ARBA" id="ARBA00023125"/>
    </source>
</evidence>
<keyword evidence="3" id="KW-0804">Transcription</keyword>
<dbReference type="Gene3D" id="1.10.10.60">
    <property type="entry name" value="Homeodomain-like"/>
    <property type="match status" value="2"/>
</dbReference>
<name>A0A6F8SIZ4_9ACTN</name>
<keyword evidence="6" id="KW-1185">Reference proteome</keyword>
<keyword evidence="1" id="KW-0805">Transcription regulation</keyword>
<dbReference type="AlphaFoldDB" id="A0A6F8SIZ4"/>
<dbReference type="KEGG" id="ahat:ADCFC_02460"/>
<evidence type="ECO:0000259" key="4">
    <source>
        <dbReference type="PROSITE" id="PS01124"/>
    </source>
</evidence>
<dbReference type="Proteomes" id="UP000501727">
    <property type="component" value="Chromosome"/>
</dbReference>
<evidence type="ECO:0000313" key="6">
    <source>
        <dbReference type="Proteomes" id="UP000501727"/>
    </source>
</evidence>
<dbReference type="PRINTS" id="PR00032">
    <property type="entry name" value="HTHARAC"/>
</dbReference>
<evidence type="ECO:0000256" key="1">
    <source>
        <dbReference type="ARBA" id="ARBA00023015"/>
    </source>
</evidence>
<dbReference type="PANTHER" id="PTHR47893:SF1">
    <property type="entry name" value="REGULATORY PROTEIN PCHR"/>
    <property type="match status" value="1"/>
</dbReference>
<dbReference type="InterPro" id="IPR009057">
    <property type="entry name" value="Homeodomain-like_sf"/>
</dbReference>
<gene>
    <name evidence="5" type="ORF">ADCFC_01260</name>
</gene>
<dbReference type="SUPFAM" id="SSF46689">
    <property type="entry name" value="Homeodomain-like"/>
    <property type="match status" value="1"/>
</dbReference>
<keyword evidence="2" id="KW-0238">DNA-binding</keyword>
<dbReference type="InterPro" id="IPR018060">
    <property type="entry name" value="HTH_AraC"/>
</dbReference>
<dbReference type="Pfam" id="PF12833">
    <property type="entry name" value="HTH_18"/>
    <property type="match status" value="1"/>
</dbReference>
<dbReference type="InterPro" id="IPR053142">
    <property type="entry name" value="PchR_regulatory_protein"/>
</dbReference>
<evidence type="ECO:0000313" key="5">
    <source>
        <dbReference type="EMBL" id="BCA87627.1"/>
    </source>
</evidence>
<evidence type="ECO:0000256" key="3">
    <source>
        <dbReference type="ARBA" id="ARBA00023163"/>
    </source>
</evidence>
<dbReference type="GO" id="GO:0003700">
    <property type="term" value="F:DNA-binding transcription factor activity"/>
    <property type="evidence" value="ECO:0007669"/>
    <property type="project" value="InterPro"/>
</dbReference>
<feature type="domain" description="HTH araC/xylS-type" evidence="4">
    <location>
        <begin position="223"/>
        <end position="321"/>
    </location>
</feature>
<reference evidence="6" key="2">
    <citation type="submission" date="2020-03" db="EMBL/GenBank/DDBJ databases">
        <title>Complete Genome Sequence of Adlercreutzia sp. strain 8CFCBH1 Producing Equol, Isolated from Healthy Japanese Feces.</title>
        <authorList>
            <person name="Ogata Y."/>
            <person name="Sakamoto M."/>
            <person name="Ohkuma M."/>
            <person name="Hattori M."/>
            <person name="Suda W."/>
        </authorList>
    </citation>
    <scope>NUCLEOTIDE SEQUENCE [LARGE SCALE GENOMIC DNA]</scope>
    <source>
        <strain evidence="6">8CFCBH1</strain>
    </source>
</reference>
<sequence length="326" mass="36438">MEGITSYAALGDNVERINHSGTMNTYRVMCEDGQGIMTMYELYPGMTLSFNDFVGMTSTKSMFRLKDNAEMLCLNYCREGRIEWDVAKDESLFLGAGDIGIDDHTMHSSDFSFPLKYYRGVTASFEIDVAQKCINKGVLSGFAVNLKNIQSAFCNSSHHKVVKQGVSALDHVFSEIYTAPDSQRETYLRIKLLELLFLLDSLSSSSDAGEDLYLRRSQIEKVHAIQEAITCDLSSAKTLKQLSDEFDFPYVSMQACFKQVYGMSIHSYLVHYRISQASRMLRESDVPIGEIALSVGYVNASKFSSAFKEATGFTPSEFRASASSEI</sequence>
<reference evidence="6" key="1">
    <citation type="journal article" date="2020" name="Microbiol. Resour. Announc.">
        <title>Complete Genome Sequence of Adlercreutzia sp. Strain 8CFCBH1, a Potent Producer of Equol, Isolated from Healthy Japanese Feces.</title>
        <authorList>
            <person name="Ogata Y."/>
            <person name="Sakamoto M."/>
            <person name="Ohkuma M."/>
            <person name="Hattori M."/>
            <person name="Suda W."/>
        </authorList>
    </citation>
    <scope>NUCLEOTIDE SEQUENCE [LARGE SCALE GENOMIC DNA]</scope>
    <source>
        <strain evidence="6">8CFCBH1</strain>
    </source>
</reference>
<dbReference type="RefSeq" id="WP_173111375.1">
    <property type="nucleotide sequence ID" value="NZ_AP022829.1"/>
</dbReference>
<dbReference type="PROSITE" id="PS00041">
    <property type="entry name" value="HTH_ARAC_FAMILY_1"/>
    <property type="match status" value="1"/>
</dbReference>
<accession>A0A6F8SIZ4</accession>
<dbReference type="EMBL" id="AP022829">
    <property type="protein sequence ID" value="BCA87627.1"/>
    <property type="molecule type" value="Genomic_DNA"/>
</dbReference>
<dbReference type="PROSITE" id="PS01124">
    <property type="entry name" value="HTH_ARAC_FAMILY_2"/>
    <property type="match status" value="1"/>
</dbReference>
<dbReference type="InterPro" id="IPR018062">
    <property type="entry name" value="HTH_AraC-typ_CS"/>
</dbReference>